<organism evidence="1 2">
    <name type="scientific">Xanthomonas cassavae CFBP 4642</name>
    <dbReference type="NCBI Taxonomy" id="1219375"/>
    <lineage>
        <taxon>Bacteria</taxon>
        <taxon>Pseudomonadati</taxon>
        <taxon>Pseudomonadota</taxon>
        <taxon>Gammaproteobacteria</taxon>
        <taxon>Lysobacterales</taxon>
        <taxon>Lysobacteraceae</taxon>
        <taxon>Xanthomonas</taxon>
    </lineage>
</organism>
<evidence type="ECO:0000313" key="1">
    <source>
        <dbReference type="EMBL" id="MCC4620743.1"/>
    </source>
</evidence>
<sequence>MASDAKPHSVASDCNITFMYFIIRQFKINKNSKIFTVFEKIDKISRALQRLAAMFLITFKFYFYAPEFFASHPPIEQ</sequence>
<keyword evidence="2" id="KW-1185">Reference proteome</keyword>
<evidence type="ECO:0000313" key="2">
    <source>
        <dbReference type="Proteomes" id="UP001199206"/>
    </source>
</evidence>
<proteinExistence type="predicted"/>
<accession>A0ABS8HEZ7</accession>
<dbReference type="Proteomes" id="UP001199206">
    <property type="component" value="Unassembled WGS sequence"/>
</dbReference>
<dbReference type="EMBL" id="JAJGQJ010000024">
    <property type="protein sequence ID" value="MCC4620743.1"/>
    <property type="molecule type" value="Genomic_DNA"/>
</dbReference>
<name>A0ABS8HEZ7_9XANT</name>
<reference evidence="1 2" key="1">
    <citation type="submission" date="2021-10" db="EMBL/GenBank/DDBJ databases">
        <title>Genome sequencing of Xanthomonas strains from NCPPB.</title>
        <authorList>
            <person name="Hussein R."/>
            <person name="Harrison J."/>
            <person name="Studholme D.J."/>
            <person name="Vicente J."/>
            <person name="Grant M."/>
        </authorList>
    </citation>
    <scope>NUCLEOTIDE SEQUENCE [LARGE SCALE GENOMIC DNA]</scope>
    <source>
        <strain evidence="1 2">NCPPB 101</strain>
    </source>
</reference>
<protein>
    <submittedName>
        <fullName evidence="1">Uncharacterized protein</fullName>
    </submittedName>
</protein>
<gene>
    <name evidence="1" type="ORF">LL965_11830</name>
</gene>
<comment type="caution">
    <text evidence="1">The sequence shown here is derived from an EMBL/GenBank/DDBJ whole genome shotgun (WGS) entry which is preliminary data.</text>
</comment>